<evidence type="ECO:0000313" key="1">
    <source>
        <dbReference type="EMBL" id="KAF0028236.1"/>
    </source>
</evidence>
<accession>A0A6A4RZC3</accession>
<organism evidence="1 2">
    <name type="scientific">Scophthalmus maximus</name>
    <name type="common">Turbot</name>
    <name type="synonym">Psetta maxima</name>
    <dbReference type="NCBI Taxonomy" id="52904"/>
    <lineage>
        <taxon>Eukaryota</taxon>
        <taxon>Metazoa</taxon>
        <taxon>Chordata</taxon>
        <taxon>Craniata</taxon>
        <taxon>Vertebrata</taxon>
        <taxon>Euteleostomi</taxon>
        <taxon>Actinopterygii</taxon>
        <taxon>Neopterygii</taxon>
        <taxon>Teleostei</taxon>
        <taxon>Neoteleostei</taxon>
        <taxon>Acanthomorphata</taxon>
        <taxon>Carangaria</taxon>
        <taxon>Pleuronectiformes</taxon>
        <taxon>Pleuronectoidei</taxon>
        <taxon>Scophthalmidae</taxon>
        <taxon>Scophthalmus</taxon>
    </lineage>
</organism>
<dbReference type="Proteomes" id="UP000438429">
    <property type="component" value="Unassembled WGS sequence"/>
</dbReference>
<sequence>MRRTVEANTSMLLHAKRRRLRVSPVQKSPCRVHCPLSSPVISAVHVIRRFASSDKYKCVWEFRFSESVSSCDKPLQTFCTAKIELKKSVLIHIPFHWYR</sequence>
<protein>
    <submittedName>
        <fullName evidence="1">Uncharacterized protein</fullName>
    </submittedName>
</protein>
<comment type="caution">
    <text evidence="1">The sequence shown here is derived from an EMBL/GenBank/DDBJ whole genome shotgun (WGS) entry which is preliminary data.</text>
</comment>
<reference evidence="1 2" key="1">
    <citation type="submission" date="2019-06" db="EMBL/GenBank/DDBJ databases">
        <title>Draft genomes of female and male turbot (Scophthalmus maximus).</title>
        <authorList>
            <person name="Xu H."/>
            <person name="Xu X.-W."/>
            <person name="Shao C."/>
            <person name="Chen S."/>
        </authorList>
    </citation>
    <scope>NUCLEOTIDE SEQUENCE [LARGE SCALE GENOMIC DNA]</scope>
    <source>
        <strain evidence="1">Ysfricsl-2016a</strain>
        <tissue evidence="1">Blood</tissue>
    </source>
</reference>
<dbReference type="AlphaFoldDB" id="A0A6A4RZC3"/>
<name>A0A6A4RZC3_SCOMX</name>
<evidence type="ECO:0000313" key="2">
    <source>
        <dbReference type="Proteomes" id="UP000438429"/>
    </source>
</evidence>
<proteinExistence type="predicted"/>
<dbReference type="EMBL" id="VEVO01000017">
    <property type="protein sequence ID" value="KAF0028236.1"/>
    <property type="molecule type" value="Genomic_DNA"/>
</dbReference>
<gene>
    <name evidence="1" type="ORF">F2P81_019323</name>
</gene>